<evidence type="ECO:0000313" key="3">
    <source>
        <dbReference type="Proteomes" id="UP000217211"/>
    </source>
</evidence>
<name>A0A249P9U3_9HYPH</name>
<organism evidence="2 3">
    <name type="scientific">Sinorhizobium sojae CCBAU 05684</name>
    <dbReference type="NCBI Taxonomy" id="716928"/>
    <lineage>
        <taxon>Bacteria</taxon>
        <taxon>Pseudomonadati</taxon>
        <taxon>Pseudomonadota</taxon>
        <taxon>Alphaproteobacteria</taxon>
        <taxon>Hyphomicrobiales</taxon>
        <taxon>Rhizobiaceae</taxon>
        <taxon>Sinorhizobium/Ensifer group</taxon>
        <taxon>Sinorhizobium</taxon>
    </lineage>
</organism>
<reference evidence="2 3" key="1">
    <citation type="submission" date="2017-08" db="EMBL/GenBank/DDBJ databases">
        <title>Multipartite genome sequences of Sinorhizobium species nodulating soybeans.</title>
        <authorList>
            <person name="Tian C.F."/>
        </authorList>
    </citation>
    <scope>NUCLEOTIDE SEQUENCE [LARGE SCALE GENOMIC DNA]</scope>
    <source>
        <strain evidence="2 3">CCBAU 05684</strain>
    </source>
</reference>
<evidence type="ECO:0000256" key="1">
    <source>
        <dbReference type="SAM" id="Phobius"/>
    </source>
</evidence>
<gene>
    <name evidence="2" type="ORF">SJ05684_c05750</name>
</gene>
<evidence type="ECO:0000313" key="2">
    <source>
        <dbReference type="EMBL" id="ASY62039.1"/>
    </source>
</evidence>
<dbReference type="AlphaFoldDB" id="A0A249P9U3"/>
<dbReference type="STRING" id="716928.GCA_000261485_00975"/>
<protein>
    <recommendedName>
        <fullName evidence="4">DUF3750 domain-containing protein</fullName>
    </recommendedName>
</protein>
<dbReference type="Pfam" id="PF12570">
    <property type="entry name" value="DUF3750"/>
    <property type="match status" value="1"/>
</dbReference>
<keyword evidence="1" id="KW-1133">Transmembrane helix</keyword>
<dbReference type="InterPro" id="IPR022224">
    <property type="entry name" value="DUF3750"/>
</dbReference>
<accession>A0A249P9U3</accession>
<dbReference type="eggNOG" id="ENOG502Z88I">
    <property type="taxonomic scope" value="Bacteria"/>
</dbReference>
<dbReference type="EMBL" id="CP023067">
    <property type="protein sequence ID" value="ASY62039.1"/>
    <property type="molecule type" value="Genomic_DNA"/>
</dbReference>
<dbReference type="KEGG" id="esj:SJ05684_c05750"/>
<keyword evidence="1" id="KW-0472">Membrane</keyword>
<keyword evidence="1" id="KW-0812">Transmembrane</keyword>
<evidence type="ECO:0008006" key="4">
    <source>
        <dbReference type="Google" id="ProtNLM"/>
    </source>
</evidence>
<keyword evidence="3" id="KW-1185">Reference proteome</keyword>
<feature type="transmembrane region" description="Helical" evidence="1">
    <location>
        <begin position="30"/>
        <end position="51"/>
    </location>
</feature>
<proteinExistence type="predicted"/>
<dbReference type="Proteomes" id="UP000217211">
    <property type="component" value="Chromosome"/>
</dbReference>
<sequence>MFCPQISMIGYASISYSIATKTSMKILRRLLFAFATIYLLPTLSAAGLWYFKERPQSWRDADWSSAGVLPQATESPDAAIYVLSATTGGMKGAVASHAWIVTKSEGASSYDRYEKVGWGKPIRKNAYQADGRWYSNEPRIVVAITGEDAQRLMPKVEQAIAAYPYSAPGAYRLWPGPNSNTFVAHVLRSVPELGAVLPPDAVGRDYLPEGEFFQIDADGRDLHATLYGLAGISAGWRSGLELHFMGLVAGIDIARPGIKIPAVGRLGM</sequence>